<dbReference type="AlphaFoldDB" id="A0A4Y2HQY9"/>
<proteinExistence type="predicted"/>
<organism evidence="1 2">
    <name type="scientific">Araneus ventricosus</name>
    <name type="common">Orbweaver spider</name>
    <name type="synonym">Epeira ventricosa</name>
    <dbReference type="NCBI Taxonomy" id="182803"/>
    <lineage>
        <taxon>Eukaryota</taxon>
        <taxon>Metazoa</taxon>
        <taxon>Ecdysozoa</taxon>
        <taxon>Arthropoda</taxon>
        <taxon>Chelicerata</taxon>
        <taxon>Arachnida</taxon>
        <taxon>Araneae</taxon>
        <taxon>Araneomorphae</taxon>
        <taxon>Entelegynae</taxon>
        <taxon>Araneoidea</taxon>
        <taxon>Araneidae</taxon>
        <taxon>Araneus</taxon>
    </lineage>
</organism>
<protein>
    <submittedName>
        <fullName evidence="1">Uncharacterized protein</fullName>
    </submittedName>
</protein>
<evidence type="ECO:0000313" key="2">
    <source>
        <dbReference type="Proteomes" id="UP000499080"/>
    </source>
</evidence>
<dbReference type="Proteomes" id="UP000499080">
    <property type="component" value="Unassembled WGS sequence"/>
</dbReference>
<sequence>MVANLAIWSASSLHGLPACAFTQAVQLFNLNKYLQNILEIFNNPKSTYNEIESAGERFIITLYSNTKKEERRLNKMSNCTACSFPFLQNPEVVSQPLIA</sequence>
<reference evidence="1 2" key="1">
    <citation type="journal article" date="2019" name="Sci. Rep.">
        <title>Orb-weaving spider Araneus ventricosus genome elucidates the spidroin gene catalogue.</title>
        <authorList>
            <person name="Kono N."/>
            <person name="Nakamura H."/>
            <person name="Ohtoshi R."/>
            <person name="Moran D.A.P."/>
            <person name="Shinohara A."/>
            <person name="Yoshida Y."/>
            <person name="Fujiwara M."/>
            <person name="Mori M."/>
            <person name="Tomita M."/>
            <person name="Arakawa K."/>
        </authorList>
    </citation>
    <scope>NUCLEOTIDE SEQUENCE [LARGE SCALE GENOMIC DNA]</scope>
</reference>
<accession>A0A4Y2HQY9</accession>
<comment type="caution">
    <text evidence="1">The sequence shown here is derived from an EMBL/GenBank/DDBJ whole genome shotgun (WGS) entry which is preliminary data.</text>
</comment>
<name>A0A4Y2HQY9_ARAVE</name>
<evidence type="ECO:0000313" key="1">
    <source>
        <dbReference type="EMBL" id="GBM67583.1"/>
    </source>
</evidence>
<dbReference type="EMBL" id="BGPR01002090">
    <property type="protein sequence ID" value="GBM67583.1"/>
    <property type="molecule type" value="Genomic_DNA"/>
</dbReference>
<gene>
    <name evidence="1" type="ORF">AVEN_73712_1</name>
</gene>
<keyword evidence="2" id="KW-1185">Reference proteome</keyword>